<gene>
    <name evidence="2" type="ORF">BF17_19005</name>
</gene>
<evidence type="ECO:0000313" key="2">
    <source>
        <dbReference type="EMBL" id="AHK21122.1"/>
    </source>
</evidence>
<sequence length="609" mass="70593">MLFCKDTVENHELSQTFNSSFIALHTQKFLWIYRHHLLLTKIQVLMKLNSSGLAGWNLMLSNLFKLDRTQRQLRINQFNVFYNYVIGFESANIDLVKTAANLLKTGISNSVFFSDFKCIYMDDSKKIQIDLLKPEGRQWDSSWEIKFNPKIPERIIAELIDSYEIAFHESRVSLNSDIYIRTSLPPLVLEYESEQVALFPSVKVYKNGIAILSFQFDETWEKMKESDFISNVVNIYQRYFKSIWVDAKIQTLDAEVELIHAFEDTFSFGGNYFRGRVVNKLINKMKKDSQKVLDDALQTDGEIFSLGGSDWSLHRIAGTENNDSWEATLDLCRSMYCNAIGNILVLDGKYKRDSFKEFIWQGRPSVSLLRFDTQSKSKKELFHTFSHSMMKILLRTDVAEKVPVLPQDLRMFEDYCFHANRSILLWTWLKPNGSLDNVWDEPNTRSKIFESQARAEQIEYYNMSIARACSWAHDPQSDKHLLHAYETLANSEKLIHHSSCSGEVSDSLSYIIESFGTTALIPSAKEVARYHLDELRYKSDFVRSRRDRWLTFVFGLVGAATLAEFVVHPIIQKIFPMLNKTIAPMFSFFISGFLILSVAIIILVINRDE</sequence>
<keyword evidence="1" id="KW-0812">Transmembrane</keyword>
<reference evidence="2 3" key="1">
    <citation type="journal article" date="2014" name="Genome Announc.">
        <title>Genome Sequence of Yersinia similis Y228T, a Member of the Yersinia pseudotuberculosis Complex.</title>
        <authorList>
            <person name="Sprague L.D."/>
            <person name="Neubauer H."/>
        </authorList>
    </citation>
    <scope>NUCLEOTIDE SEQUENCE [LARGE SCALE GENOMIC DNA]</scope>
    <source>
        <strain evidence="2 3">228</strain>
    </source>
</reference>
<keyword evidence="1" id="KW-0472">Membrane</keyword>
<dbReference type="EMBL" id="CP007230">
    <property type="protein sequence ID" value="AHK21122.1"/>
    <property type="molecule type" value="Genomic_DNA"/>
</dbReference>
<accession>A0ABN4CSR4</accession>
<evidence type="ECO:0000313" key="3">
    <source>
        <dbReference type="Proteomes" id="UP000019439"/>
    </source>
</evidence>
<keyword evidence="1" id="KW-1133">Transmembrane helix</keyword>
<name>A0ABN4CSR4_9GAMM</name>
<evidence type="ECO:0000256" key="1">
    <source>
        <dbReference type="SAM" id="Phobius"/>
    </source>
</evidence>
<organism evidence="2 3">
    <name type="scientific">Yersinia similis</name>
    <dbReference type="NCBI Taxonomy" id="367190"/>
    <lineage>
        <taxon>Bacteria</taxon>
        <taxon>Pseudomonadati</taxon>
        <taxon>Pseudomonadota</taxon>
        <taxon>Gammaproteobacteria</taxon>
        <taxon>Enterobacterales</taxon>
        <taxon>Yersiniaceae</taxon>
        <taxon>Yersinia</taxon>
    </lineage>
</organism>
<feature type="transmembrane region" description="Helical" evidence="1">
    <location>
        <begin position="549"/>
        <end position="571"/>
    </location>
</feature>
<proteinExistence type="predicted"/>
<protein>
    <submittedName>
        <fullName evidence="2">Uncharacterized protein</fullName>
    </submittedName>
</protein>
<feature type="transmembrane region" description="Helical" evidence="1">
    <location>
        <begin position="583"/>
        <end position="605"/>
    </location>
</feature>
<dbReference type="Proteomes" id="UP000019439">
    <property type="component" value="Chromosome"/>
</dbReference>
<keyword evidence="3" id="KW-1185">Reference proteome</keyword>